<dbReference type="Pfam" id="PF04542">
    <property type="entry name" value="Sigma70_r2"/>
    <property type="match status" value="1"/>
</dbReference>
<gene>
    <name evidence="7" type="ORF">A4V02_13140</name>
</gene>
<keyword evidence="2" id="KW-0805">Transcription regulation</keyword>
<dbReference type="AlphaFoldDB" id="A0A1B1SCM3"/>
<dbReference type="KEGG" id="pary:A4V02_13140"/>
<dbReference type="GO" id="GO:0006352">
    <property type="term" value="P:DNA-templated transcription initiation"/>
    <property type="evidence" value="ECO:0007669"/>
    <property type="project" value="InterPro"/>
</dbReference>
<evidence type="ECO:0008006" key="9">
    <source>
        <dbReference type="Google" id="ProtNLM"/>
    </source>
</evidence>
<organism evidence="7 8">
    <name type="scientific">Muribaculum intestinale</name>
    <dbReference type="NCBI Taxonomy" id="1796646"/>
    <lineage>
        <taxon>Bacteria</taxon>
        <taxon>Pseudomonadati</taxon>
        <taxon>Bacteroidota</taxon>
        <taxon>Bacteroidia</taxon>
        <taxon>Bacteroidales</taxon>
        <taxon>Muribaculaceae</taxon>
        <taxon>Muribaculum</taxon>
    </lineage>
</organism>
<sequence>MFKNILQLLLKSALNPPHKPLPLPNIIKNKISHIRHKSLIFKPMHHPKDEQSLATSLKAGSVKAFEAIYRLYVDRLYAYCFDAIRMKQETEEVVHDVFLALWESRDNIEPDKGVGRLLFTIARKRRIDAFRKLVNSPIYEDYIEHQNSLPSPEHPPMEYEEFDRIFRKTLCTMPARMRTMIIWSKLQGLSNGEIALRLGVAEKTVRNQLSLALKELHYRLSPYIDNNRRIPPDT</sequence>
<dbReference type="InterPro" id="IPR007627">
    <property type="entry name" value="RNA_pol_sigma70_r2"/>
</dbReference>
<dbReference type="InterPro" id="IPR036388">
    <property type="entry name" value="WH-like_DNA-bd_sf"/>
</dbReference>
<evidence type="ECO:0000259" key="5">
    <source>
        <dbReference type="Pfam" id="PF04542"/>
    </source>
</evidence>
<dbReference type="Pfam" id="PF08281">
    <property type="entry name" value="Sigma70_r4_2"/>
    <property type="match status" value="1"/>
</dbReference>
<keyword evidence="4" id="KW-0804">Transcription</keyword>
<dbReference type="GO" id="GO:0016987">
    <property type="term" value="F:sigma factor activity"/>
    <property type="evidence" value="ECO:0007669"/>
    <property type="project" value="UniProtKB-KW"/>
</dbReference>
<reference evidence="8" key="1">
    <citation type="submission" date="2016-04" db="EMBL/GenBank/DDBJ databases">
        <title>Complete Genome Sequences of Twelve Strains of a Stable Defined Moderately Diverse Mouse Microbiota 2 (sDMDMm2).</title>
        <authorList>
            <person name="Uchimura Y."/>
            <person name="Wyss M."/>
            <person name="Brugiroux S."/>
            <person name="Limenitakis J.P."/>
            <person name="Stecher B."/>
            <person name="McCoy K.D."/>
            <person name="Macpherson A.J."/>
        </authorList>
    </citation>
    <scope>NUCLEOTIDE SEQUENCE [LARGE SCALE GENOMIC DNA]</scope>
    <source>
        <strain evidence="8">YL27</strain>
    </source>
</reference>
<dbReference type="STRING" id="1796646.A4V02_13140"/>
<dbReference type="Proteomes" id="UP000186351">
    <property type="component" value="Chromosome"/>
</dbReference>
<dbReference type="Gene3D" id="1.10.10.10">
    <property type="entry name" value="Winged helix-like DNA-binding domain superfamily/Winged helix DNA-binding domain"/>
    <property type="match status" value="1"/>
</dbReference>
<accession>A0A1B1SCM3</accession>
<dbReference type="GO" id="GO:0003677">
    <property type="term" value="F:DNA binding"/>
    <property type="evidence" value="ECO:0007669"/>
    <property type="project" value="InterPro"/>
</dbReference>
<name>A0A1B1SCM3_9BACT</name>
<dbReference type="SUPFAM" id="SSF88659">
    <property type="entry name" value="Sigma3 and sigma4 domains of RNA polymerase sigma factors"/>
    <property type="match status" value="1"/>
</dbReference>
<dbReference type="InterPro" id="IPR013249">
    <property type="entry name" value="RNA_pol_sigma70_r4_t2"/>
</dbReference>
<dbReference type="InterPro" id="IPR013325">
    <property type="entry name" value="RNA_pol_sigma_r2"/>
</dbReference>
<evidence type="ECO:0000313" key="8">
    <source>
        <dbReference type="Proteomes" id="UP000186351"/>
    </source>
</evidence>
<dbReference type="InterPro" id="IPR014284">
    <property type="entry name" value="RNA_pol_sigma-70_dom"/>
</dbReference>
<evidence type="ECO:0000256" key="3">
    <source>
        <dbReference type="ARBA" id="ARBA00023082"/>
    </source>
</evidence>
<evidence type="ECO:0000313" key="7">
    <source>
        <dbReference type="EMBL" id="ANU64572.2"/>
    </source>
</evidence>
<dbReference type="OrthoDB" id="1342792at2"/>
<evidence type="ECO:0000256" key="4">
    <source>
        <dbReference type="ARBA" id="ARBA00023163"/>
    </source>
</evidence>
<evidence type="ECO:0000259" key="6">
    <source>
        <dbReference type="Pfam" id="PF08281"/>
    </source>
</evidence>
<dbReference type="InterPro" id="IPR013324">
    <property type="entry name" value="RNA_pol_sigma_r3/r4-like"/>
</dbReference>
<dbReference type="PANTHER" id="PTHR43133">
    <property type="entry name" value="RNA POLYMERASE ECF-TYPE SIGMA FACTO"/>
    <property type="match status" value="1"/>
</dbReference>
<dbReference type="NCBIfam" id="TIGR02937">
    <property type="entry name" value="sigma70-ECF"/>
    <property type="match status" value="1"/>
</dbReference>
<keyword evidence="3" id="KW-0731">Sigma factor</keyword>
<proteinExistence type="inferred from homology"/>
<dbReference type="SUPFAM" id="SSF88946">
    <property type="entry name" value="Sigma2 domain of RNA polymerase sigma factors"/>
    <property type="match status" value="1"/>
</dbReference>
<dbReference type="Gene3D" id="1.10.1740.10">
    <property type="match status" value="1"/>
</dbReference>
<feature type="domain" description="RNA polymerase sigma factor 70 region 4 type 2" evidence="6">
    <location>
        <begin position="165"/>
        <end position="216"/>
    </location>
</feature>
<keyword evidence="8" id="KW-1185">Reference proteome</keyword>
<feature type="domain" description="RNA polymerase sigma-70 region 2" evidence="5">
    <location>
        <begin position="68"/>
        <end position="132"/>
    </location>
</feature>
<accession>A0A1Z2XFX3</accession>
<dbReference type="EMBL" id="CP015402">
    <property type="protein sequence ID" value="ANU64572.2"/>
    <property type="molecule type" value="Genomic_DNA"/>
</dbReference>
<dbReference type="PANTHER" id="PTHR43133:SF46">
    <property type="entry name" value="RNA POLYMERASE SIGMA-70 FACTOR ECF SUBFAMILY"/>
    <property type="match status" value="1"/>
</dbReference>
<dbReference type="InterPro" id="IPR039425">
    <property type="entry name" value="RNA_pol_sigma-70-like"/>
</dbReference>
<evidence type="ECO:0000256" key="2">
    <source>
        <dbReference type="ARBA" id="ARBA00023015"/>
    </source>
</evidence>
<evidence type="ECO:0000256" key="1">
    <source>
        <dbReference type="ARBA" id="ARBA00010641"/>
    </source>
</evidence>
<protein>
    <recommendedName>
        <fullName evidence="9">RNA polymerase sigma-70 factor</fullName>
    </recommendedName>
</protein>
<comment type="similarity">
    <text evidence="1">Belongs to the sigma-70 factor family. ECF subfamily.</text>
</comment>